<comment type="caution">
    <text evidence="8">The sequence shown here is derived from an EMBL/GenBank/DDBJ whole genome shotgun (WGS) entry which is preliminary data.</text>
</comment>
<dbReference type="SUPFAM" id="SSF88723">
    <property type="entry name" value="PIN domain-like"/>
    <property type="match status" value="1"/>
</dbReference>
<dbReference type="GO" id="GO:0000287">
    <property type="term" value="F:magnesium ion binding"/>
    <property type="evidence" value="ECO:0007669"/>
    <property type="project" value="UniProtKB-UniRule"/>
</dbReference>
<dbReference type="GO" id="GO:0004540">
    <property type="term" value="F:RNA nuclease activity"/>
    <property type="evidence" value="ECO:0007669"/>
    <property type="project" value="InterPro"/>
</dbReference>
<keyword evidence="4 6" id="KW-0378">Hydrolase</keyword>
<keyword evidence="2 6" id="KW-0540">Nuclease</keyword>
<keyword evidence="1 6" id="KW-1277">Toxin-antitoxin system</keyword>
<keyword evidence="9" id="KW-1185">Reference proteome</keyword>
<protein>
    <recommendedName>
        <fullName evidence="6">Ribonuclease VapC</fullName>
        <shortName evidence="6">RNase VapC</shortName>
        <ecNumber evidence="6">3.1.-.-</ecNumber>
    </recommendedName>
    <alternativeName>
        <fullName evidence="6">Toxin VapC</fullName>
    </alternativeName>
</protein>
<keyword evidence="6" id="KW-0800">Toxin</keyword>
<dbReference type="NCBIfam" id="TIGR00028">
    <property type="entry name" value="Mtu_PIN_fam"/>
    <property type="match status" value="1"/>
</dbReference>
<dbReference type="InterPro" id="IPR022907">
    <property type="entry name" value="VapC_family"/>
</dbReference>
<comment type="similarity">
    <text evidence="6">Belongs to the PINc/VapC protein family.</text>
</comment>
<dbReference type="GO" id="GO:0045926">
    <property type="term" value="P:negative regulation of growth"/>
    <property type="evidence" value="ECO:0007669"/>
    <property type="project" value="UniProtKB-ARBA"/>
</dbReference>
<feature type="binding site" evidence="6">
    <location>
        <position position="108"/>
    </location>
    <ligand>
        <name>Mg(2+)</name>
        <dbReference type="ChEBI" id="CHEBI:18420"/>
    </ligand>
</feature>
<name>A0A941EFX8_9ACTN</name>
<sequence length="143" mass="15715">MIIPDVNLLLYAYNDAYPQHERTRLWWEEQVNADVQIGLADPVIYGFLRIATNPRIFETPMSIDEAAGHIEALLEEPNVIRAPAGPQAFAYALRCLRDVGTGGNLTTDAQIAGLAAEWDATVCSNDADFGRFPGVKWTNPLAA</sequence>
<dbReference type="InterPro" id="IPR029060">
    <property type="entry name" value="PIN-like_dom_sf"/>
</dbReference>
<gene>
    <name evidence="6" type="primary">vapC</name>
    <name evidence="8" type="ORF">KDK95_26355</name>
</gene>
<evidence type="ECO:0000256" key="3">
    <source>
        <dbReference type="ARBA" id="ARBA00022723"/>
    </source>
</evidence>
<evidence type="ECO:0000256" key="4">
    <source>
        <dbReference type="ARBA" id="ARBA00022801"/>
    </source>
</evidence>
<dbReference type="Gene3D" id="3.40.50.1010">
    <property type="entry name" value="5'-nuclease"/>
    <property type="match status" value="1"/>
</dbReference>
<dbReference type="Pfam" id="PF01850">
    <property type="entry name" value="PIN"/>
    <property type="match status" value="1"/>
</dbReference>
<comment type="cofactor">
    <cofactor evidence="6">
        <name>Mg(2+)</name>
        <dbReference type="ChEBI" id="CHEBI:18420"/>
    </cofactor>
</comment>
<dbReference type="HAMAP" id="MF_00265">
    <property type="entry name" value="VapC_Nob1"/>
    <property type="match status" value="1"/>
</dbReference>
<evidence type="ECO:0000256" key="2">
    <source>
        <dbReference type="ARBA" id="ARBA00022722"/>
    </source>
</evidence>
<evidence type="ECO:0000259" key="7">
    <source>
        <dbReference type="Pfam" id="PF01850"/>
    </source>
</evidence>
<evidence type="ECO:0000256" key="6">
    <source>
        <dbReference type="HAMAP-Rule" id="MF_00265"/>
    </source>
</evidence>
<evidence type="ECO:0000313" key="9">
    <source>
        <dbReference type="Proteomes" id="UP000676325"/>
    </source>
</evidence>
<dbReference type="EMBL" id="JAGSOH010000103">
    <property type="protein sequence ID" value="MBR7829855.1"/>
    <property type="molecule type" value="Genomic_DNA"/>
</dbReference>
<comment type="function">
    <text evidence="6">Toxic component of a toxin-antitoxin (TA) system. An RNase.</text>
</comment>
<keyword evidence="5 6" id="KW-0460">Magnesium</keyword>
<dbReference type="InterPro" id="IPR006226">
    <property type="entry name" value="Mtu_PIN"/>
</dbReference>
<evidence type="ECO:0000256" key="5">
    <source>
        <dbReference type="ARBA" id="ARBA00022842"/>
    </source>
</evidence>
<dbReference type="Proteomes" id="UP000676325">
    <property type="component" value="Unassembled WGS sequence"/>
</dbReference>
<accession>A0A941EFX8</accession>
<reference evidence="8" key="1">
    <citation type="submission" date="2021-04" db="EMBL/GenBank/DDBJ databases">
        <title>Genome based classification of Actinospica acidithermotolerans sp. nov., an actinobacterium isolated from an Indonesian hot spring.</title>
        <authorList>
            <person name="Kusuma A.B."/>
            <person name="Putra K.E."/>
            <person name="Nafisah S."/>
            <person name="Loh J."/>
            <person name="Nouioui I."/>
            <person name="Goodfellow M."/>
        </authorList>
    </citation>
    <scope>NUCLEOTIDE SEQUENCE</scope>
    <source>
        <strain evidence="8">MGRD01-02</strain>
    </source>
</reference>
<evidence type="ECO:0000313" key="8">
    <source>
        <dbReference type="EMBL" id="MBR7829855.1"/>
    </source>
</evidence>
<feature type="domain" description="PIN" evidence="7">
    <location>
        <begin position="2"/>
        <end position="133"/>
    </location>
</feature>
<feature type="binding site" evidence="6">
    <location>
        <position position="5"/>
    </location>
    <ligand>
        <name>Mg(2+)</name>
        <dbReference type="ChEBI" id="CHEBI:18420"/>
    </ligand>
</feature>
<dbReference type="EC" id="3.1.-.-" evidence="6"/>
<dbReference type="AlphaFoldDB" id="A0A941EFX8"/>
<evidence type="ECO:0000256" key="1">
    <source>
        <dbReference type="ARBA" id="ARBA00022649"/>
    </source>
</evidence>
<dbReference type="GO" id="GO:0016788">
    <property type="term" value="F:hydrolase activity, acting on ester bonds"/>
    <property type="evidence" value="ECO:0007669"/>
    <property type="project" value="InterPro"/>
</dbReference>
<organism evidence="8 9">
    <name type="scientific">Actinospica acidithermotolerans</name>
    <dbReference type="NCBI Taxonomy" id="2828514"/>
    <lineage>
        <taxon>Bacteria</taxon>
        <taxon>Bacillati</taxon>
        <taxon>Actinomycetota</taxon>
        <taxon>Actinomycetes</taxon>
        <taxon>Catenulisporales</taxon>
        <taxon>Actinospicaceae</taxon>
        <taxon>Actinospica</taxon>
    </lineage>
</organism>
<dbReference type="RefSeq" id="WP_212520986.1">
    <property type="nucleotide sequence ID" value="NZ_JAGSOH010000103.1"/>
</dbReference>
<keyword evidence="3 6" id="KW-0479">Metal-binding</keyword>
<dbReference type="InterPro" id="IPR002716">
    <property type="entry name" value="PIN_dom"/>
</dbReference>
<proteinExistence type="inferred from homology"/>
<dbReference type="GO" id="GO:0090729">
    <property type="term" value="F:toxin activity"/>
    <property type="evidence" value="ECO:0007669"/>
    <property type="project" value="UniProtKB-KW"/>
</dbReference>